<feature type="transmembrane region" description="Helical" evidence="3">
    <location>
        <begin position="21"/>
        <end position="44"/>
    </location>
</feature>
<feature type="domain" description="Fibronectin type-III" evidence="5">
    <location>
        <begin position="713"/>
        <end position="806"/>
    </location>
</feature>
<evidence type="ECO:0000313" key="7">
    <source>
        <dbReference type="Proteomes" id="UP001558652"/>
    </source>
</evidence>
<dbReference type="EMBL" id="JBFDAA010000012">
    <property type="protein sequence ID" value="KAL1123049.1"/>
    <property type="molecule type" value="Genomic_DNA"/>
</dbReference>
<evidence type="ECO:0000256" key="1">
    <source>
        <dbReference type="ARBA" id="ARBA00022737"/>
    </source>
</evidence>
<feature type="domain" description="Fibronectin type-III" evidence="5">
    <location>
        <begin position="808"/>
        <end position="903"/>
    </location>
</feature>
<evidence type="ECO:0000313" key="6">
    <source>
        <dbReference type="EMBL" id="KAL1123049.1"/>
    </source>
</evidence>
<feature type="domain" description="EGF-like" evidence="4">
    <location>
        <begin position="382"/>
        <end position="417"/>
    </location>
</feature>
<organism evidence="6 7">
    <name type="scientific">Ranatra chinensis</name>
    <dbReference type="NCBI Taxonomy" id="642074"/>
    <lineage>
        <taxon>Eukaryota</taxon>
        <taxon>Metazoa</taxon>
        <taxon>Ecdysozoa</taxon>
        <taxon>Arthropoda</taxon>
        <taxon>Hexapoda</taxon>
        <taxon>Insecta</taxon>
        <taxon>Pterygota</taxon>
        <taxon>Neoptera</taxon>
        <taxon>Paraneoptera</taxon>
        <taxon>Hemiptera</taxon>
        <taxon>Heteroptera</taxon>
        <taxon>Panheteroptera</taxon>
        <taxon>Nepomorpha</taxon>
        <taxon>Nepidae</taxon>
        <taxon>Ranatrinae</taxon>
        <taxon>Ranatra</taxon>
    </lineage>
</organism>
<dbReference type="PANTHER" id="PTHR46708:SF2">
    <property type="entry name" value="FIBRONECTIN TYPE-III DOMAIN-CONTAINING PROTEIN"/>
    <property type="match status" value="1"/>
</dbReference>
<feature type="disulfide bond" evidence="2">
    <location>
        <begin position="407"/>
        <end position="416"/>
    </location>
</feature>
<dbReference type="PROSITE" id="PS50026">
    <property type="entry name" value="EGF_3"/>
    <property type="match status" value="1"/>
</dbReference>
<comment type="caution">
    <text evidence="2">Lacks conserved residue(s) required for the propagation of feature annotation.</text>
</comment>
<keyword evidence="3" id="KW-1133">Transmembrane helix</keyword>
<gene>
    <name evidence="6" type="ORF">AAG570_002137</name>
</gene>
<keyword evidence="2" id="KW-1015">Disulfide bond</keyword>
<dbReference type="InterPro" id="IPR036116">
    <property type="entry name" value="FN3_sf"/>
</dbReference>
<dbReference type="InterPro" id="IPR000742">
    <property type="entry name" value="EGF"/>
</dbReference>
<keyword evidence="1" id="KW-0677">Repeat</keyword>
<proteinExistence type="predicted"/>
<reference evidence="6 7" key="1">
    <citation type="submission" date="2024-07" db="EMBL/GenBank/DDBJ databases">
        <title>Chromosome-level genome assembly of the water stick insect Ranatra chinensis (Heteroptera: Nepidae).</title>
        <authorList>
            <person name="Liu X."/>
        </authorList>
    </citation>
    <scope>NUCLEOTIDE SEQUENCE [LARGE SCALE GENOMIC DNA]</scope>
    <source>
        <strain evidence="6">Cailab_2021Rc</strain>
        <tissue evidence="6">Muscle</tissue>
    </source>
</reference>
<dbReference type="SMART" id="SM00060">
    <property type="entry name" value="FN3"/>
    <property type="match status" value="6"/>
</dbReference>
<dbReference type="InterPro" id="IPR013783">
    <property type="entry name" value="Ig-like_fold"/>
</dbReference>
<feature type="domain" description="Fibronectin type-III" evidence="5">
    <location>
        <begin position="1006"/>
        <end position="1107"/>
    </location>
</feature>
<dbReference type="AlphaFoldDB" id="A0ABD0Y8P3"/>
<dbReference type="CDD" id="cd00063">
    <property type="entry name" value="FN3"/>
    <property type="match status" value="3"/>
</dbReference>
<accession>A0ABD0Y8P3</accession>
<feature type="domain" description="Fibronectin type-III" evidence="5">
    <location>
        <begin position="907"/>
        <end position="1002"/>
    </location>
</feature>
<dbReference type="PANTHER" id="PTHR46708">
    <property type="entry name" value="TENASCIN"/>
    <property type="match status" value="1"/>
</dbReference>
<keyword evidence="7" id="KW-1185">Reference proteome</keyword>
<keyword evidence="2" id="KW-0245">EGF-like domain</keyword>
<keyword evidence="3" id="KW-0472">Membrane</keyword>
<dbReference type="InterPro" id="IPR003961">
    <property type="entry name" value="FN3_dom"/>
</dbReference>
<dbReference type="PROSITE" id="PS00022">
    <property type="entry name" value="EGF_1"/>
    <property type="match status" value="1"/>
</dbReference>
<dbReference type="Pfam" id="PF00041">
    <property type="entry name" value="fn3"/>
    <property type="match status" value="2"/>
</dbReference>
<evidence type="ECO:0000259" key="4">
    <source>
        <dbReference type="PROSITE" id="PS50026"/>
    </source>
</evidence>
<dbReference type="Gene3D" id="2.170.300.10">
    <property type="entry name" value="Tie2 ligand-binding domain superfamily"/>
    <property type="match status" value="1"/>
</dbReference>
<dbReference type="Proteomes" id="UP001558652">
    <property type="component" value="Unassembled WGS sequence"/>
</dbReference>
<dbReference type="SUPFAM" id="SSF49265">
    <property type="entry name" value="Fibronectin type III"/>
    <property type="match status" value="3"/>
</dbReference>
<evidence type="ECO:0000256" key="2">
    <source>
        <dbReference type="PROSITE-ProRule" id="PRU00076"/>
    </source>
</evidence>
<protein>
    <submittedName>
        <fullName evidence="6">Uncharacterized protein</fullName>
    </submittedName>
</protein>
<dbReference type="InterPro" id="IPR050991">
    <property type="entry name" value="ECM_Regulatory_Proteins"/>
</dbReference>
<dbReference type="Gene3D" id="2.60.40.10">
    <property type="entry name" value="Immunoglobulins"/>
    <property type="match status" value="4"/>
</dbReference>
<name>A0ABD0Y8P3_9HEMI</name>
<evidence type="ECO:0000256" key="3">
    <source>
        <dbReference type="SAM" id="Phobius"/>
    </source>
</evidence>
<keyword evidence="3" id="KW-0812">Transmembrane</keyword>
<comment type="caution">
    <text evidence="6">The sequence shown here is derived from an EMBL/GenBank/DDBJ whole genome shotgun (WGS) entry which is preliminary data.</text>
</comment>
<dbReference type="PROSITE" id="PS50853">
    <property type="entry name" value="FN3"/>
    <property type="match status" value="4"/>
</dbReference>
<evidence type="ECO:0000259" key="5">
    <source>
        <dbReference type="PROSITE" id="PS50853"/>
    </source>
</evidence>
<sequence length="1237" mass="138623">MQHNEEALNASRRQTFSRPEMMVRACLWGAVVCALVGLCCSLVLECPSNGTIDVEESLDIQFPAEGAAYPARLKCNWTFVGRSILAIKFEKMDLKWKRNGTKVICFEFVKLRHENRDVFECRKPNKVHSPGNETLHLQFLSSDGGTGGFKARIWNKCPKSWVGCNSDLEEKHPGSDTVLAYRIEAFDSPEESYSTSTDLDRVVRGEVTLDMITFGKDRLSVACLECNRIILPTSQTPSCHFGDADNCEWLAILGQVFVDSYRADEVGMLVTMNEDLELDSVCLYIEHASDTPFSTYIFVVTGWEHFNLEGLKSGKGRGERWNVTKLEGRVPTKIVGKKAILQLVFLGSVTVRKIYGCEVGREETRVRLFRDARFHGKIRGLDGPKLEKSANCLNGGRLEGDGEACRCPAGVTGARCETSCGPDRLGPACEAHCSGLEAGCKGLLLCKAGLGCMCAPGFKGFRCTVSCHSSEYGPGCALPCGRCAGHPQGRCDRFTGHCHHGCVPGYVPPLCQDVFVHFKTAPRVEASYDNAMLIADFNDIRGFGTPKYFQIQTRKKSSYIWSEKKMSLWPLILGAYKINVTDLDPGTEYQVRIVVFDSDLNKYDGDKIRVASFWTLCRPSYDLKIVRTNSTDNSVFLNWANKSADKYACPPNNTIVEIFENDQWTVYAVKGYSLNITSLGSSKSYKVRLRAQKASNPVLAWLKIQTKPRVTGQVAEMRITNVLESSAILQWKALSGYNNASFNITYQCDLLLANESEPCGHDTGSVVSVSTSQKLTRLKPFRRYRVSVREIPGTEFTRTVFTTKDSLPTTAPVLKEVHAEKTEIRVMWSRPANSSDLNGVFKSYHYTLTRDETVIMSSTALSGTLRFYQLKPSTKYTVNAYITNHLGWSKKYPLTVEAETLPSAPGPPSLLEAYMTGPRQIGLRWARPQDSNGRLVGFLVRTDDREERVDAMKPCVPWPDKFCYTLVGLEPKRDYTLKLSLKNDMIEEFGSEAILTVRTEEDAPEAPLDLIVVEATQSSMVLRWRPPPRFWGILRSFTIVAEQTDSHHPLECCALRIKRDVRVDEIREFYSEEMDGLRPASKYSVSVLAQTILPGMPMTVKAITRPPKARVTLPQTDLPISWARATDTLTDTPLLETNLLLQLDSTEKLARYSIDDPDLLDTIRLAVGGWFHVLEEYADDRNISLKNLKRNSKSRYGNIVNNPLEHGVQYTFAAVAISRYEYLYNAVALKSKPFKIT</sequence>